<dbReference type="InterPro" id="IPR029061">
    <property type="entry name" value="THDP-binding"/>
</dbReference>
<comment type="caution">
    <text evidence="4">The sequence shown here is derived from an EMBL/GenBank/DDBJ whole genome shotgun (WGS) entry which is preliminary data.</text>
</comment>
<protein>
    <submittedName>
        <fullName evidence="4">Phosphonopyruvate decarboxylase</fullName>
        <ecNumber evidence="4">4.1.1.82</ecNumber>
    </submittedName>
</protein>
<dbReference type="SUPFAM" id="SSF52518">
    <property type="entry name" value="Thiamin diphosphate-binding fold (THDP-binding)"/>
    <property type="match status" value="2"/>
</dbReference>
<feature type="domain" description="Thiamine pyrophosphate enzyme TPP-binding" evidence="3">
    <location>
        <begin position="230"/>
        <end position="343"/>
    </location>
</feature>
<dbReference type="GO" id="GO:0033980">
    <property type="term" value="F:phosphonopyruvate decarboxylase activity"/>
    <property type="evidence" value="ECO:0007669"/>
    <property type="project" value="UniProtKB-EC"/>
</dbReference>
<dbReference type="GO" id="GO:0032923">
    <property type="term" value="P:organic phosphonate biosynthetic process"/>
    <property type="evidence" value="ECO:0007669"/>
    <property type="project" value="InterPro"/>
</dbReference>
<dbReference type="InterPro" id="IPR011766">
    <property type="entry name" value="TPP_enzyme_TPP-bd"/>
</dbReference>
<name>A0AAW6SXX5_9BACI</name>
<dbReference type="AlphaFoldDB" id="A0AAW6SXX5"/>
<dbReference type="Gene3D" id="3.40.50.970">
    <property type="match status" value="2"/>
</dbReference>
<dbReference type="Pfam" id="PF02775">
    <property type="entry name" value="TPP_enzyme_C"/>
    <property type="match status" value="1"/>
</dbReference>
<dbReference type="PANTHER" id="PTHR42818">
    <property type="entry name" value="SULFOPYRUVATE DECARBOXYLASE SUBUNIT ALPHA"/>
    <property type="match status" value="1"/>
</dbReference>
<keyword evidence="2 4" id="KW-0456">Lyase</keyword>
<proteinExistence type="predicted"/>
<gene>
    <name evidence="4" type="primary">aepY</name>
    <name evidence="4" type="ORF">P5X88_07715</name>
</gene>
<reference evidence="4" key="1">
    <citation type="submission" date="2023-03" db="EMBL/GenBank/DDBJ databases">
        <title>Bacterial isolates from washroom surfaces on a university campus.</title>
        <authorList>
            <person name="Holman D.B."/>
            <person name="Gzyl K.E."/>
            <person name="Taheri A.E."/>
        </authorList>
    </citation>
    <scope>NUCLEOTIDE SEQUENCE</scope>
    <source>
        <strain evidence="4">RD03</strain>
    </source>
</reference>
<dbReference type="GO" id="GO:0030976">
    <property type="term" value="F:thiamine pyrophosphate binding"/>
    <property type="evidence" value="ECO:0007669"/>
    <property type="project" value="InterPro"/>
</dbReference>
<dbReference type="PANTHER" id="PTHR42818:SF1">
    <property type="entry name" value="SULFOPYRUVATE DECARBOXYLASE"/>
    <property type="match status" value="1"/>
</dbReference>
<dbReference type="Proteomes" id="UP001159179">
    <property type="component" value="Unassembled WGS sequence"/>
</dbReference>
<keyword evidence="1" id="KW-0210">Decarboxylase</keyword>
<dbReference type="NCBIfam" id="TIGR03297">
    <property type="entry name" value="Ppyr-DeCO2ase"/>
    <property type="match status" value="1"/>
</dbReference>
<organism evidence="4 5">
    <name type="scientific">Heyndrickxia oleronia</name>
    <dbReference type="NCBI Taxonomy" id="38875"/>
    <lineage>
        <taxon>Bacteria</taxon>
        <taxon>Bacillati</taxon>
        <taxon>Bacillota</taxon>
        <taxon>Bacilli</taxon>
        <taxon>Bacillales</taxon>
        <taxon>Bacillaceae</taxon>
        <taxon>Heyndrickxia</taxon>
    </lineage>
</organism>
<dbReference type="CDD" id="cd07035">
    <property type="entry name" value="TPP_PYR_POX_like"/>
    <property type="match status" value="1"/>
</dbReference>
<evidence type="ECO:0000256" key="2">
    <source>
        <dbReference type="ARBA" id="ARBA00023239"/>
    </source>
</evidence>
<dbReference type="InterPro" id="IPR017684">
    <property type="entry name" value="Phosphono-pyrv_decarboxylase"/>
</dbReference>
<dbReference type="EC" id="4.1.1.82" evidence="4"/>
<evidence type="ECO:0000259" key="3">
    <source>
        <dbReference type="Pfam" id="PF02775"/>
    </source>
</evidence>
<dbReference type="RefSeq" id="WP_280616310.1">
    <property type="nucleotide sequence ID" value="NZ_JAROYP010000003.1"/>
</dbReference>
<dbReference type="InterPro" id="IPR051818">
    <property type="entry name" value="TPP_dependent_decarboxylase"/>
</dbReference>
<accession>A0AAW6SXX5</accession>
<evidence type="ECO:0000256" key="1">
    <source>
        <dbReference type="ARBA" id="ARBA00022793"/>
    </source>
</evidence>
<evidence type="ECO:0000313" key="4">
    <source>
        <dbReference type="EMBL" id="MDH5160821.1"/>
    </source>
</evidence>
<dbReference type="EMBL" id="JAROYP010000003">
    <property type="protein sequence ID" value="MDH5160821.1"/>
    <property type="molecule type" value="Genomic_DNA"/>
</dbReference>
<sequence length="376" mass="42491">MIDVLTFGKELKRHDFQFYCGVPCSYLKDLINFAMSDCEYVMATNEGEAIAIASGAVIGGKKSVVLMQNSGLTNATSPLISLVHPFKIPILGFVSLRGESGFIDEPQHELMGEITPDLLSLMKIRWEYLSHDIDEASLQLERANEWIEKDESYFFILRKGTFHPVDHFKESLQLSNNSLKINKKKNDQLPTRFEALQVIQSLKDQHTIHLATTGKTGRELYEIEDSQNNFYMVGSMGCVSSIGLGMSIAKKDKKFIAIDGDGALLMRLGNLATNGYYSPSNLLHILLDNHSYDSTGGQMTVSQHTNFIEMAAACGYKQSIYVHNLLELRNYIQFWKRHQELTFLYMKIAKGSKNGIGRPRQSPVEIKERLQVFLDD</sequence>
<evidence type="ECO:0000313" key="5">
    <source>
        <dbReference type="Proteomes" id="UP001159179"/>
    </source>
</evidence>